<evidence type="ECO:0000256" key="2">
    <source>
        <dbReference type="ARBA" id="ARBA00022679"/>
    </source>
</evidence>
<dbReference type="InterPro" id="IPR043129">
    <property type="entry name" value="ATPase_NBD"/>
</dbReference>
<dbReference type="SUPFAM" id="SSF53067">
    <property type="entry name" value="Actin-like ATPase domain"/>
    <property type="match status" value="2"/>
</dbReference>
<dbReference type="InterPro" id="IPR018484">
    <property type="entry name" value="FGGY_N"/>
</dbReference>
<comment type="similarity">
    <text evidence="1">Belongs to the FGGY kinase family.</text>
</comment>
<dbReference type="Pfam" id="PF00370">
    <property type="entry name" value="FGGY_N"/>
    <property type="match status" value="1"/>
</dbReference>
<keyword evidence="7" id="KW-0684">Rhamnose metabolism</keyword>
<evidence type="ECO:0000256" key="4">
    <source>
        <dbReference type="ARBA" id="ARBA00022777"/>
    </source>
</evidence>
<protein>
    <recommendedName>
        <fullName evidence="12">Rhamnulokinase</fullName>
    </recommendedName>
</protein>
<evidence type="ECO:0000256" key="3">
    <source>
        <dbReference type="ARBA" id="ARBA00022741"/>
    </source>
</evidence>
<dbReference type="Gene3D" id="3.30.420.40">
    <property type="match status" value="2"/>
</dbReference>
<evidence type="ECO:0000313" key="11">
    <source>
        <dbReference type="Proteomes" id="UP000016462"/>
    </source>
</evidence>
<evidence type="ECO:0000313" key="10">
    <source>
        <dbReference type="EMBL" id="ERG64305.1"/>
    </source>
</evidence>
<evidence type="ECO:0000256" key="5">
    <source>
        <dbReference type="ARBA" id="ARBA00022840"/>
    </source>
</evidence>
<dbReference type="AlphaFoldDB" id="U1MUK0"/>
<keyword evidence="11" id="KW-1185">Reference proteome</keyword>
<evidence type="ECO:0008006" key="12">
    <source>
        <dbReference type="Google" id="ProtNLM"/>
    </source>
</evidence>
<accession>U1MUK0</accession>
<dbReference type="PANTHER" id="PTHR10196">
    <property type="entry name" value="SUGAR KINASE"/>
    <property type="match status" value="1"/>
</dbReference>
<reference evidence="10 11" key="1">
    <citation type="journal article" date="2013" name="Genome Announc.">
        <title>First draft genome sequence from a member of the genus agrococcus, isolated from modern microbialites.</title>
        <authorList>
            <person name="White R.A.III."/>
            <person name="Grassa C.J."/>
            <person name="Suttle C.A."/>
        </authorList>
    </citation>
    <scope>NUCLEOTIDE SEQUENCE [LARGE SCALE GENOMIC DNA]</scope>
    <source>
        <strain evidence="10 11">RW1</strain>
    </source>
</reference>
<evidence type="ECO:0000259" key="8">
    <source>
        <dbReference type="Pfam" id="PF00370"/>
    </source>
</evidence>
<proteinExistence type="inferred from homology"/>
<dbReference type="InterPro" id="IPR018485">
    <property type="entry name" value="FGGY_C"/>
</dbReference>
<evidence type="ECO:0000256" key="6">
    <source>
        <dbReference type="ARBA" id="ARBA00023157"/>
    </source>
</evidence>
<dbReference type="GO" id="GO:0004370">
    <property type="term" value="F:glycerol kinase activity"/>
    <property type="evidence" value="ECO:0007669"/>
    <property type="project" value="TreeGrafter"/>
</dbReference>
<dbReference type="GO" id="GO:0005829">
    <property type="term" value="C:cytosol"/>
    <property type="evidence" value="ECO:0007669"/>
    <property type="project" value="TreeGrafter"/>
</dbReference>
<evidence type="ECO:0000259" key="9">
    <source>
        <dbReference type="Pfam" id="PF02782"/>
    </source>
</evidence>
<keyword evidence="5" id="KW-0067">ATP-binding</keyword>
<dbReference type="PANTHER" id="PTHR10196:SF93">
    <property type="entry name" value="L-RHAMNULOKINASE"/>
    <property type="match status" value="1"/>
</dbReference>
<dbReference type="RefSeq" id="WP_021010501.1">
    <property type="nucleotide sequence ID" value="NZ_ASHR01000024.1"/>
</dbReference>
<evidence type="ECO:0000256" key="7">
    <source>
        <dbReference type="ARBA" id="ARBA00023308"/>
    </source>
</evidence>
<dbReference type="Pfam" id="PF02782">
    <property type="entry name" value="FGGY_C"/>
    <property type="match status" value="1"/>
</dbReference>
<dbReference type="Proteomes" id="UP000016462">
    <property type="component" value="Unassembled WGS sequence"/>
</dbReference>
<dbReference type="CDD" id="cd07771">
    <property type="entry name" value="ASKHA_NBD_FGGY_RhaB-like"/>
    <property type="match status" value="1"/>
</dbReference>
<keyword evidence="6" id="KW-1015">Disulfide bond</keyword>
<dbReference type="OrthoDB" id="9761504at2"/>
<keyword evidence="4" id="KW-0418">Kinase</keyword>
<evidence type="ECO:0000256" key="1">
    <source>
        <dbReference type="ARBA" id="ARBA00009156"/>
    </source>
</evidence>
<feature type="domain" description="Carbohydrate kinase FGGY C-terminal" evidence="9">
    <location>
        <begin position="253"/>
        <end position="444"/>
    </location>
</feature>
<dbReference type="GO" id="GO:0019301">
    <property type="term" value="P:rhamnose catabolic process"/>
    <property type="evidence" value="ECO:0007669"/>
    <property type="project" value="InterPro"/>
</dbReference>
<dbReference type="GO" id="GO:0006071">
    <property type="term" value="P:glycerol metabolic process"/>
    <property type="evidence" value="ECO:0007669"/>
    <property type="project" value="TreeGrafter"/>
</dbReference>
<dbReference type="InterPro" id="IPR013449">
    <property type="entry name" value="Rhamnulokinase"/>
</dbReference>
<dbReference type="GO" id="GO:0005524">
    <property type="term" value="F:ATP binding"/>
    <property type="evidence" value="ECO:0007669"/>
    <property type="project" value="UniProtKB-KW"/>
</dbReference>
<organism evidence="10 11">
    <name type="scientific">Agrococcus pavilionensis RW1</name>
    <dbReference type="NCBI Taxonomy" id="1330458"/>
    <lineage>
        <taxon>Bacteria</taxon>
        <taxon>Bacillati</taxon>
        <taxon>Actinomycetota</taxon>
        <taxon>Actinomycetes</taxon>
        <taxon>Micrococcales</taxon>
        <taxon>Microbacteriaceae</taxon>
        <taxon>Agrococcus</taxon>
    </lineage>
</organism>
<dbReference type="EMBL" id="ASHR01000024">
    <property type="protein sequence ID" value="ERG64305.1"/>
    <property type="molecule type" value="Genomic_DNA"/>
</dbReference>
<name>U1MUK0_9MICO</name>
<keyword evidence="2" id="KW-0808">Transferase</keyword>
<gene>
    <name evidence="10" type="ORF">L332_07540</name>
</gene>
<feature type="domain" description="Carbohydrate kinase FGGY N-terminal" evidence="8">
    <location>
        <begin position="98"/>
        <end position="244"/>
    </location>
</feature>
<dbReference type="GO" id="GO:0008993">
    <property type="term" value="F:rhamnulokinase activity"/>
    <property type="evidence" value="ECO:0007669"/>
    <property type="project" value="InterPro"/>
</dbReference>
<comment type="caution">
    <text evidence="10">The sequence shown here is derived from an EMBL/GenBank/DDBJ whole genome shotgun (WGS) entry which is preliminary data.</text>
</comment>
<sequence length="473" mass="50803">MTATVAAVDLGATSGRVVRAEVGPATLRLEEVARFENRPVRIADGLHWSVPSLYDEAMRGVATASRMPGDASLASVAVDSWAVDYALLRRGSLLGIPFSYRDDRTARGLELVDRVIAQPQLYERCGLQRMPFTTINQLMVDRERGLLEVADRLLMLPDLFGYWMTGRMVAERTNVSTTGLMRLDEEWDTELMAMLGIPASLLAEVVDPGTRIGPIDAVTRSHYGIEGAPDVFAVGSHDTASAVVAVPMEPGGAYVSSGTWSLVGIETAAPIATPAALDASFTNEGGVDGRTRFLKNVMGLWILSESVRTWQAAGERLGLPELLAAAAAVEWAVPVFDPTDDAFYPPGDMPARIRSWFEERGQRPPQGRAEVVRCILESLAEGYARALRDAAAISGQAIERVHVVGGGARNALLCQLTADRTGLPVVAGPVEASAIGNVLVQARALGAAPATLEELRALVRATHELVEYRPRAR</sequence>
<keyword evidence="3" id="KW-0547">Nucleotide-binding</keyword>